<proteinExistence type="predicted"/>
<dbReference type="HOGENOM" id="CLU_3389100_0_0_9"/>
<reference evidence="1 2" key="1">
    <citation type="submission" date="2012-01" db="EMBL/GenBank/DDBJ databases">
        <title>Complete sequence of Desulfotomaculum gibsoniae DSM 7213.</title>
        <authorList>
            <consortium name="US DOE Joint Genome Institute"/>
            <person name="Lucas S."/>
            <person name="Han J."/>
            <person name="Lapidus A."/>
            <person name="Cheng J.-F."/>
            <person name="Goodwin L."/>
            <person name="Pitluck S."/>
            <person name="Peters L."/>
            <person name="Ovchinnikova G."/>
            <person name="Teshima H."/>
            <person name="Detter J.C."/>
            <person name="Han C."/>
            <person name="Tapia R."/>
            <person name="Land M."/>
            <person name="Hauser L."/>
            <person name="Kyrpides N."/>
            <person name="Ivanova N."/>
            <person name="Pagani I."/>
            <person name="Parshina S."/>
            <person name="Plugge C."/>
            <person name="Muyzer G."/>
            <person name="Kuever J."/>
            <person name="Ivanova A."/>
            <person name="Nazina T."/>
            <person name="Klenk H.-P."/>
            <person name="Brambilla E."/>
            <person name="Spring S."/>
            <person name="Stams A.F."/>
            <person name="Woyke T."/>
        </authorList>
    </citation>
    <scope>NUCLEOTIDE SEQUENCE [LARGE SCALE GENOMIC DNA]</scope>
    <source>
        <strain evidence="1 2">DSM 7213</strain>
    </source>
</reference>
<accession>R4KPV7</accession>
<gene>
    <name evidence="1" type="ORF">Desgi_2261</name>
</gene>
<dbReference type="AlphaFoldDB" id="R4KPV7"/>
<evidence type="ECO:0000313" key="2">
    <source>
        <dbReference type="Proteomes" id="UP000013520"/>
    </source>
</evidence>
<dbReference type="KEGG" id="dgi:Desgi_2261"/>
<evidence type="ECO:0000313" key="1">
    <source>
        <dbReference type="EMBL" id="AGL01686.1"/>
    </source>
</evidence>
<dbReference type="Proteomes" id="UP000013520">
    <property type="component" value="Chromosome"/>
</dbReference>
<keyword evidence="2" id="KW-1185">Reference proteome</keyword>
<protein>
    <submittedName>
        <fullName evidence="1">Uncharacterized protein</fullName>
    </submittedName>
</protein>
<organism evidence="1 2">
    <name type="scientific">Desulfoscipio gibsoniae DSM 7213</name>
    <dbReference type="NCBI Taxonomy" id="767817"/>
    <lineage>
        <taxon>Bacteria</taxon>
        <taxon>Bacillati</taxon>
        <taxon>Bacillota</taxon>
        <taxon>Clostridia</taxon>
        <taxon>Eubacteriales</taxon>
        <taxon>Desulfallaceae</taxon>
        <taxon>Desulfoscipio</taxon>
    </lineage>
</organism>
<sequence length="32" mass="3633">MDIEALSIIKSMNRGLNIKRNILMLMIFPGVT</sequence>
<name>R4KPV7_9FIRM</name>
<dbReference type="EMBL" id="CP003273">
    <property type="protein sequence ID" value="AGL01686.1"/>
    <property type="molecule type" value="Genomic_DNA"/>
</dbReference>